<dbReference type="PIRSF" id="PIRSF010631">
    <property type="entry name" value="A-rhamnsds"/>
    <property type="match status" value="1"/>
</dbReference>
<dbReference type="Proteomes" id="UP000316213">
    <property type="component" value="Unassembled WGS sequence"/>
</dbReference>
<dbReference type="Gene3D" id="2.60.420.10">
    <property type="entry name" value="Maltose phosphorylase, domain 3"/>
    <property type="match status" value="1"/>
</dbReference>
<evidence type="ECO:0000313" key="10">
    <source>
        <dbReference type="Proteomes" id="UP000316213"/>
    </source>
</evidence>
<feature type="domain" description="Bacterial alpha-L-rhamnosidase N-terminal" evidence="6">
    <location>
        <begin position="186"/>
        <end position="354"/>
    </location>
</feature>
<evidence type="ECO:0000259" key="6">
    <source>
        <dbReference type="Pfam" id="PF08531"/>
    </source>
</evidence>
<dbReference type="Pfam" id="PF17390">
    <property type="entry name" value="Bac_rhamnosid_C"/>
    <property type="match status" value="1"/>
</dbReference>
<dbReference type="InterPro" id="IPR035398">
    <property type="entry name" value="Bac_rhamnosid_C"/>
</dbReference>
<evidence type="ECO:0000256" key="4">
    <source>
        <dbReference type="SAM" id="SignalP"/>
    </source>
</evidence>
<dbReference type="InterPro" id="IPR035396">
    <property type="entry name" value="Bac_rhamnosid6H"/>
</dbReference>
<comment type="catalytic activity">
    <reaction evidence="1">
        <text>Hydrolysis of terminal non-reducing alpha-L-rhamnose residues in alpha-L-rhamnosides.</text>
        <dbReference type="EC" id="3.2.1.40"/>
    </reaction>
</comment>
<dbReference type="PANTHER" id="PTHR33307">
    <property type="entry name" value="ALPHA-RHAMNOSIDASE (EUROFUNG)"/>
    <property type="match status" value="1"/>
</dbReference>
<dbReference type="InterPro" id="IPR013783">
    <property type="entry name" value="Ig-like_fold"/>
</dbReference>
<dbReference type="Gene3D" id="1.50.10.10">
    <property type="match status" value="1"/>
</dbReference>
<name>A0A5C6AVW8_9BACT</name>
<dbReference type="InterPro" id="IPR008928">
    <property type="entry name" value="6-hairpin_glycosidase_sf"/>
</dbReference>
<evidence type="ECO:0000259" key="7">
    <source>
        <dbReference type="Pfam" id="PF17389"/>
    </source>
</evidence>
<dbReference type="SUPFAM" id="SSF48208">
    <property type="entry name" value="Six-hairpin glycosidases"/>
    <property type="match status" value="1"/>
</dbReference>
<feature type="domain" description="Alpha-L-rhamnosidase six-hairpin glycosidase" evidence="7">
    <location>
        <begin position="517"/>
        <end position="855"/>
    </location>
</feature>
<dbReference type="Gene3D" id="2.60.120.260">
    <property type="entry name" value="Galactose-binding domain-like"/>
    <property type="match status" value="2"/>
</dbReference>
<accession>A0A5C6AVW8</accession>
<dbReference type="EMBL" id="SJPM01000001">
    <property type="protein sequence ID" value="TWU03637.1"/>
    <property type="molecule type" value="Genomic_DNA"/>
</dbReference>
<evidence type="ECO:0000256" key="1">
    <source>
        <dbReference type="ARBA" id="ARBA00001445"/>
    </source>
</evidence>
<dbReference type="InterPro" id="IPR012341">
    <property type="entry name" value="6hp_glycosidase-like_sf"/>
</dbReference>
<organism evidence="9 10">
    <name type="scientific">Neorhodopirellula pilleata</name>
    <dbReference type="NCBI Taxonomy" id="2714738"/>
    <lineage>
        <taxon>Bacteria</taxon>
        <taxon>Pseudomonadati</taxon>
        <taxon>Planctomycetota</taxon>
        <taxon>Planctomycetia</taxon>
        <taxon>Pirellulales</taxon>
        <taxon>Pirellulaceae</taxon>
        <taxon>Neorhodopirellula</taxon>
    </lineage>
</organism>
<sequence precursor="true">MTSLDAMIRSLLILFVLTFVAASASADSLDGALTPVHLRCEYLVDPLGIDETEPRLTWRVQSDRRGQVQTAYQILVASDSEKLAMDQGDLWDTGKIASSETLHIPYAGEELKSRQVCFWKVKTWDAQGNPSNWSDTATWSMGLLNDNDWRANYISYDDDSAIHTDTSTLYLPAARQYRKKFDAGEKTIERATVYATALGIYELHLNGKRVGDAYFAPGWTDYLQRAYYNTYDVTDLVQNGDNALGAWVAEGWYSGYVAFGLLTGMGTEKNGRSNYGKIPAVMAQLEIHYSDGTTEIVTTDSTWKVTGAGPIQEADLLMGEAYDARREMTGWATAGFDDSAWDSAIPAEANGDTVAMFYEARNPDAAGRGPQITGEPRNLGFKRPKLEAFPGVPVRITEEIPSKSVTKRDEGVYTFDLGQNFAGVIRMKVKGPAGHKIQIRYGEMLHPDGRLMTENLRKARATDYYICKGDPDGEIYVPRFTFHGFQFVEVSNFPTDEGETPSTDAVTGLVMHSDTPMTSEFTCNDPMVNRLFQNVVWTQRSNFLDLPTDCPQRDERMGWTGDAQAYVGTAAYNADIGAFYTKWLRELMESQRPSGAFPGYAPFTFQHGWDFGTAWADAGVICPWTIWQAYGDQRVIRTCWEPMTRFMEWRTRTSQNDLGIAHGNAWGDWLAQGASTPLDFVDTIYLAISSKMMAEMAEAIGEDDQAKQYRNQFDRTKQAFNKKYVDSDGRVNVRTQSAQALALFADLIPADQREATGAYLAEMIAKNGNRMSTGFLGTRPLLPVLSESGQHDLATFLLQSRDFPSWGYEIANGATTIWERWDSYTKEDAFGRHNAAMNSFSHYAFGAVCEWMFGTLAGIRSDGPGYANVIIDPRPPRANSNAMRDPIDQVTASYDSIRGMILSDWKIEDGQFRLNVTVPANTTATVYLPTDDADSITEGGQPISANEYVQLLSAADGKAKLKVGSGSYSFVADNGIGRASKALETSEPQDTSINPDEIDMTRAKQLIAWDFSNPSSVERWKSRNHLDVQVIDDHAVLSPTGDDSQLAITMNQAVQGDLVLAIEAHPVTDETLQFFWASPQGGFNATQMDGRDIKASKTFSTYLFKLNEKAPVGQLRIDPFRSFDPYAKQPKMLIKSIAIYDLSGGKKKRMN</sequence>
<evidence type="ECO:0000259" key="8">
    <source>
        <dbReference type="Pfam" id="PF17390"/>
    </source>
</evidence>
<keyword evidence="3" id="KW-0378">Hydrolase</keyword>
<dbReference type="Pfam" id="PF05592">
    <property type="entry name" value="Bac_rhamnosid"/>
    <property type="match status" value="1"/>
</dbReference>
<dbReference type="InterPro" id="IPR016007">
    <property type="entry name" value="Alpha_rhamnosid"/>
</dbReference>
<dbReference type="AlphaFoldDB" id="A0A5C6AVW8"/>
<dbReference type="GO" id="GO:0030596">
    <property type="term" value="F:alpha-L-rhamnosidase activity"/>
    <property type="evidence" value="ECO:0007669"/>
    <property type="project" value="UniProtKB-EC"/>
</dbReference>
<dbReference type="GO" id="GO:0005975">
    <property type="term" value="P:carbohydrate metabolic process"/>
    <property type="evidence" value="ECO:0007669"/>
    <property type="project" value="InterPro"/>
</dbReference>
<evidence type="ECO:0000259" key="5">
    <source>
        <dbReference type="Pfam" id="PF05592"/>
    </source>
</evidence>
<feature type="domain" description="Alpha-L-rhamnosidase C-terminal" evidence="8">
    <location>
        <begin position="858"/>
        <end position="939"/>
    </location>
</feature>
<evidence type="ECO:0000313" key="9">
    <source>
        <dbReference type="EMBL" id="TWU03637.1"/>
    </source>
</evidence>
<evidence type="ECO:0000256" key="2">
    <source>
        <dbReference type="ARBA" id="ARBA00012652"/>
    </source>
</evidence>
<gene>
    <name evidence="9" type="ORF">Pla100_05660</name>
</gene>
<feature type="signal peptide" evidence="4">
    <location>
        <begin position="1"/>
        <end position="26"/>
    </location>
</feature>
<dbReference type="Pfam" id="PF25788">
    <property type="entry name" value="Ig_Rha78A_N"/>
    <property type="match status" value="1"/>
</dbReference>
<keyword evidence="4" id="KW-0732">Signal</keyword>
<dbReference type="InterPro" id="IPR013737">
    <property type="entry name" value="Bac_rhamnosid_N"/>
</dbReference>
<dbReference type="Gene3D" id="2.60.40.10">
    <property type="entry name" value="Immunoglobulins"/>
    <property type="match status" value="1"/>
</dbReference>
<dbReference type="Pfam" id="PF08531">
    <property type="entry name" value="Bac_rhamnosid_N"/>
    <property type="match status" value="1"/>
</dbReference>
<feature type="chain" id="PRO_5022865017" description="alpha-L-rhamnosidase" evidence="4">
    <location>
        <begin position="27"/>
        <end position="1151"/>
    </location>
</feature>
<dbReference type="Pfam" id="PF17389">
    <property type="entry name" value="Bac_rhamnosid6H"/>
    <property type="match status" value="1"/>
</dbReference>
<dbReference type="InterPro" id="IPR008902">
    <property type="entry name" value="Rhamnosid_concanavalin"/>
</dbReference>
<dbReference type="EC" id="3.2.1.40" evidence="2"/>
<protein>
    <recommendedName>
        <fullName evidence="2">alpha-L-rhamnosidase</fullName>
        <ecNumber evidence="2">3.2.1.40</ecNumber>
    </recommendedName>
</protein>
<feature type="domain" description="Alpha-L-rhamnosidase concanavalin-like" evidence="5">
    <location>
        <begin position="407"/>
        <end position="512"/>
    </location>
</feature>
<comment type="caution">
    <text evidence="9">The sequence shown here is derived from an EMBL/GenBank/DDBJ whole genome shotgun (WGS) entry which is preliminary data.</text>
</comment>
<evidence type="ECO:0000256" key="3">
    <source>
        <dbReference type="ARBA" id="ARBA00022801"/>
    </source>
</evidence>
<keyword evidence="10" id="KW-1185">Reference proteome</keyword>
<proteinExistence type="predicted"/>
<dbReference type="PANTHER" id="PTHR33307:SF6">
    <property type="entry name" value="ALPHA-RHAMNOSIDASE (EUROFUNG)-RELATED"/>
    <property type="match status" value="1"/>
</dbReference>
<reference evidence="9 10" key="1">
    <citation type="submission" date="2019-02" db="EMBL/GenBank/DDBJ databases">
        <title>Deep-cultivation of Planctomycetes and their phenomic and genomic characterization uncovers novel biology.</title>
        <authorList>
            <person name="Wiegand S."/>
            <person name="Jogler M."/>
            <person name="Boedeker C."/>
            <person name="Pinto D."/>
            <person name="Vollmers J."/>
            <person name="Rivas-Marin E."/>
            <person name="Kohn T."/>
            <person name="Peeters S.H."/>
            <person name="Heuer A."/>
            <person name="Rast P."/>
            <person name="Oberbeckmann S."/>
            <person name="Bunk B."/>
            <person name="Jeske O."/>
            <person name="Meyerdierks A."/>
            <person name="Storesund J.E."/>
            <person name="Kallscheuer N."/>
            <person name="Luecker S."/>
            <person name="Lage O.M."/>
            <person name="Pohl T."/>
            <person name="Merkel B.J."/>
            <person name="Hornburger P."/>
            <person name="Mueller R.-W."/>
            <person name="Bruemmer F."/>
            <person name="Labrenz M."/>
            <person name="Spormann A.M."/>
            <person name="Op Den Camp H."/>
            <person name="Overmann J."/>
            <person name="Amann R."/>
            <person name="Jetten M.S.M."/>
            <person name="Mascher T."/>
            <person name="Medema M.H."/>
            <person name="Devos D.P."/>
            <person name="Kaster A.-K."/>
            <person name="Ovreas L."/>
            <person name="Rohde M."/>
            <person name="Galperin M.Y."/>
            <person name="Jogler C."/>
        </authorList>
    </citation>
    <scope>NUCLEOTIDE SEQUENCE [LARGE SCALE GENOMIC DNA]</scope>
    <source>
        <strain evidence="9 10">Pla100</strain>
    </source>
</reference>